<keyword evidence="4" id="KW-0732">Signal</keyword>
<name>A0A0T6LWT5_WENVI</name>
<organism evidence="6 7">
    <name type="scientific">Wenjunlia vitaminophila</name>
    <name type="common">Streptomyces vitaminophilus</name>
    <dbReference type="NCBI Taxonomy" id="76728"/>
    <lineage>
        <taxon>Bacteria</taxon>
        <taxon>Bacillati</taxon>
        <taxon>Actinomycetota</taxon>
        <taxon>Actinomycetes</taxon>
        <taxon>Kitasatosporales</taxon>
        <taxon>Streptomycetaceae</taxon>
        <taxon>Wenjunlia</taxon>
    </lineage>
</organism>
<dbReference type="CDD" id="cd13925">
    <property type="entry name" value="RPF"/>
    <property type="match status" value="1"/>
</dbReference>
<protein>
    <submittedName>
        <fullName evidence="6">Peptidase</fullName>
    </submittedName>
</protein>
<dbReference type="SMART" id="SM00257">
    <property type="entry name" value="LysM"/>
    <property type="match status" value="1"/>
</dbReference>
<dbReference type="SUPFAM" id="SSF54106">
    <property type="entry name" value="LysM domain"/>
    <property type="match status" value="1"/>
</dbReference>
<dbReference type="FunFam" id="2.70.70.10:FF:000013">
    <property type="entry name" value="Peptidase family M23"/>
    <property type="match status" value="1"/>
</dbReference>
<dbReference type="InterPro" id="IPR036779">
    <property type="entry name" value="LysM_dom_sf"/>
</dbReference>
<dbReference type="Pfam" id="PF06737">
    <property type="entry name" value="Transglycosylas"/>
    <property type="match status" value="1"/>
</dbReference>
<proteinExistence type="inferred from homology"/>
<dbReference type="SUPFAM" id="SSF53955">
    <property type="entry name" value="Lysozyme-like"/>
    <property type="match status" value="1"/>
</dbReference>
<dbReference type="CDD" id="cd00118">
    <property type="entry name" value="LysM"/>
    <property type="match status" value="1"/>
</dbReference>
<dbReference type="InterPro" id="IPR011055">
    <property type="entry name" value="Dup_hybrid_motif"/>
</dbReference>
<feature type="compositionally biased region" description="Low complexity" evidence="3">
    <location>
        <begin position="290"/>
        <end position="303"/>
    </location>
</feature>
<feature type="signal peptide" evidence="4">
    <location>
        <begin position="1"/>
        <end position="41"/>
    </location>
</feature>
<gene>
    <name evidence="6" type="ORF">AQ490_15735</name>
</gene>
<dbReference type="EMBL" id="LLZU01000005">
    <property type="protein sequence ID" value="KRV50525.1"/>
    <property type="molecule type" value="Genomic_DNA"/>
</dbReference>
<dbReference type="InterPro" id="IPR010618">
    <property type="entry name" value="RPF"/>
</dbReference>
<evidence type="ECO:0000256" key="1">
    <source>
        <dbReference type="ARBA" id="ARBA00010830"/>
    </source>
</evidence>
<dbReference type="SMR" id="A0A0T6LWT5"/>
<dbReference type="Gene3D" id="3.10.350.10">
    <property type="entry name" value="LysM domain"/>
    <property type="match status" value="1"/>
</dbReference>
<dbReference type="PANTHER" id="PTHR21666:SF270">
    <property type="entry name" value="MUREIN HYDROLASE ACTIVATOR ENVC"/>
    <property type="match status" value="1"/>
</dbReference>
<dbReference type="CDD" id="cd12797">
    <property type="entry name" value="M23_peptidase"/>
    <property type="match status" value="1"/>
</dbReference>
<dbReference type="Pfam" id="PF01551">
    <property type="entry name" value="Peptidase_M23"/>
    <property type="match status" value="1"/>
</dbReference>
<dbReference type="Proteomes" id="UP000050867">
    <property type="component" value="Unassembled WGS sequence"/>
</dbReference>
<feature type="domain" description="LysM" evidence="5">
    <location>
        <begin position="231"/>
        <end position="280"/>
    </location>
</feature>
<feature type="region of interest" description="Disordered" evidence="3">
    <location>
        <begin position="109"/>
        <end position="231"/>
    </location>
</feature>
<dbReference type="InterPro" id="IPR018392">
    <property type="entry name" value="LysM"/>
</dbReference>
<feature type="compositionally biased region" description="Basic and acidic residues" evidence="3">
    <location>
        <begin position="139"/>
        <end position="152"/>
    </location>
</feature>
<comment type="caution">
    <text evidence="6">The sequence shown here is derived from an EMBL/GenBank/DDBJ whole genome shotgun (WGS) entry which is preliminary data.</text>
</comment>
<feature type="compositionally biased region" description="Basic and acidic residues" evidence="3">
    <location>
        <begin position="307"/>
        <end position="322"/>
    </location>
</feature>
<feature type="compositionally biased region" description="Low complexity" evidence="3">
    <location>
        <begin position="167"/>
        <end position="190"/>
    </location>
</feature>
<feature type="compositionally biased region" description="Low complexity" evidence="3">
    <location>
        <begin position="376"/>
        <end position="391"/>
    </location>
</feature>
<dbReference type="Gene3D" id="2.70.70.10">
    <property type="entry name" value="Glucose Permease (Domain IIA)"/>
    <property type="match status" value="1"/>
</dbReference>
<keyword evidence="7" id="KW-1185">Reference proteome</keyword>
<reference evidence="6 7" key="1">
    <citation type="submission" date="2015-10" db="EMBL/GenBank/DDBJ databases">
        <title>Draft genome sequence of pyrrolomycin-producing Streptomyces vitaminophilus.</title>
        <authorList>
            <person name="Graham D.E."/>
            <person name="Mahan K.M."/>
            <person name="Klingeman D.M."/>
            <person name="Hettich R.L."/>
            <person name="Parry R.J."/>
        </authorList>
    </citation>
    <scope>NUCLEOTIDE SEQUENCE [LARGE SCALE GENOMIC DNA]</scope>
    <source>
        <strain evidence="6 7">ATCC 31673</strain>
    </source>
</reference>
<evidence type="ECO:0000256" key="4">
    <source>
        <dbReference type="SAM" id="SignalP"/>
    </source>
</evidence>
<evidence type="ECO:0000313" key="7">
    <source>
        <dbReference type="Proteomes" id="UP000050867"/>
    </source>
</evidence>
<keyword evidence="2" id="KW-0378">Hydrolase</keyword>
<dbReference type="PROSITE" id="PS51782">
    <property type="entry name" value="LYSM"/>
    <property type="match status" value="1"/>
</dbReference>
<dbReference type="SUPFAM" id="SSF51261">
    <property type="entry name" value="Duplicated hybrid motif"/>
    <property type="match status" value="1"/>
</dbReference>
<dbReference type="eggNOG" id="COG1652">
    <property type="taxonomic scope" value="Bacteria"/>
</dbReference>
<feature type="compositionally biased region" description="Basic and acidic residues" evidence="3">
    <location>
        <begin position="192"/>
        <end position="225"/>
    </location>
</feature>
<evidence type="ECO:0000259" key="5">
    <source>
        <dbReference type="PROSITE" id="PS51782"/>
    </source>
</evidence>
<dbReference type="GO" id="GO:0004222">
    <property type="term" value="F:metalloendopeptidase activity"/>
    <property type="evidence" value="ECO:0007669"/>
    <property type="project" value="TreeGrafter"/>
</dbReference>
<evidence type="ECO:0000256" key="2">
    <source>
        <dbReference type="ARBA" id="ARBA00022801"/>
    </source>
</evidence>
<dbReference type="InterPro" id="IPR050570">
    <property type="entry name" value="Cell_wall_metabolism_enzyme"/>
</dbReference>
<dbReference type="eggNOG" id="COG0739">
    <property type="taxonomic scope" value="Bacteria"/>
</dbReference>
<dbReference type="AlphaFoldDB" id="A0A0T6LWT5"/>
<dbReference type="Gene3D" id="1.10.530.10">
    <property type="match status" value="1"/>
</dbReference>
<dbReference type="PANTHER" id="PTHR21666">
    <property type="entry name" value="PEPTIDASE-RELATED"/>
    <property type="match status" value="1"/>
</dbReference>
<dbReference type="OrthoDB" id="5244067at2"/>
<evidence type="ECO:0000256" key="3">
    <source>
        <dbReference type="SAM" id="MobiDB-lite"/>
    </source>
</evidence>
<dbReference type="Pfam" id="PF01476">
    <property type="entry name" value="LysM"/>
    <property type="match status" value="1"/>
</dbReference>
<feature type="region of interest" description="Disordered" evidence="3">
    <location>
        <begin position="282"/>
        <end position="391"/>
    </location>
</feature>
<sequence length="522" mass="54706">MPPRGRHRRPQPPNRLSQVSLAVTAGTGMALPLLSATGAGAAAPSTWDKVAQCESGGNWNTNTGNGFYGGLQFTLSTWKAHGGTKYAVRADLATKEQQIAVAEAVLDSQGPGAWPTCGPRAGLGRDQRSTTWKAPTPEAGREDTGERAERPTRRAGVTASTTGTRSTPAPEATRAPKAPKAPKATNQAKGAKAKDAKARDVKAKDTRDARGTRSARATKDTRAGEDSAAARSYQVVGGDTLSGIADEHDVRGGWPRLYSANREVVGSDPDLIFPGQRLRMPAGAEREQAAPRTPAARRPASTSEGRQQPKREPSPESTRARQDTPAPTARHSTPKARPAPTPKAAPKAKPAPAHPKTHREKAAPQARKAPRPKPAPAAQKPARSQRRAPTAVAPVVATVGTPYGVPGSSWASGHHTGMDFPVPVGTSVRAMSHGTVVSAGWGGAYGYQVVLRHADGMYSQYAHLSSLTVSEGQQVGAGQQIGRSGTTGNSTGPHLHFEVRTGPGYGSDVDPVAYLRRHGVHL</sequence>
<dbReference type="RefSeq" id="WP_018381593.1">
    <property type="nucleotide sequence ID" value="NZ_LLZU01000005.1"/>
</dbReference>
<dbReference type="STRING" id="76728.AQ490_15735"/>
<dbReference type="InterPro" id="IPR016047">
    <property type="entry name" value="M23ase_b-sheet_dom"/>
</dbReference>
<evidence type="ECO:0000313" key="6">
    <source>
        <dbReference type="EMBL" id="KRV50525.1"/>
    </source>
</evidence>
<feature type="chain" id="PRO_5006670786" evidence="4">
    <location>
        <begin position="42"/>
        <end position="522"/>
    </location>
</feature>
<comment type="similarity">
    <text evidence="1">Belongs to the transglycosylase family. Rpf subfamily.</text>
</comment>
<dbReference type="InterPro" id="IPR023346">
    <property type="entry name" value="Lysozyme-like_dom_sf"/>
</dbReference>
<accession>A0A0T6LWT5</accession>